<gene>
    <name evidence="2" type="ORF">QYE76_059000</name>
    <name evidence="3" type="ORF">QYE76_059095</name>
</gene>
<dbReference type="AlphaFoldDB" id="A0AAD8T6M4"/>
<dbReference type="Proteomes" id="UP001231189">
    <property type="component" value="Unassembled WGS sequence"/>
</dbReference>
<feature type="region of interest" description="Disordered" evidence="1">
    <location>
        <begin position="37"/>
        <end position="84"/>
    </location>
</feature>
<sequence>MKQCWGRAGPGWAQVQTDTGAQEQRPTCVRLRYHRGEQKRATTACQIDESASAPARQPATASSSPSPCLSPPRTQHPAAGGGGLVADDKQLLVLGDARPSPPNILHRFHLKIPLGSCAPLPSPLSFCIY</sequence>
<evidence type="ECO:0000313" key="2">
    <source>
        <dbReference type="EMBL" id="KAK1670841.1"/>
    </source>
</evidence>
<feature type="compositionally biased region" description="Polar residues" evidence="1">
    <location>
        <begin position="14"/>
        <end position="24"/>
    </location>
</feature>
<evidence type="ECO:0000313" key="4">
    <source>
        <dbReference type="Proteomes" id="UP001231189"/>
    </source>
</evidence>
<feature type="compositionally biased region" description="Low complexity" evidence="1">
    <location>
        <begin position="50"/>
        <end position="67"/>
    </location>
</feature>
<reference evidence="3" key="1">
    <citation type="submission" date="2023-07" db="EMBL/GenBank/DDBJ databases">
        <title>A chromosome-level genome assembly of Lolium multiflorum.</title>
        <authorList>
            <person name="Chen Y."/>
            <person name="Copetti D."/>
            <person name="Kolliker R."/>
            <person name="Studer B."/>
        </authorList>
    </citation>
    <scope>NUCLEOTIDE SEQUENCE</scope>
    <source>
        <strain evidence="3">02402/16</strain>
        <tissue evidence="3">Leaf</tissue>
    </source>
</reference>
<name>A0AAD8T6M4_LOLMU</name>
<dbReference type="EMBL" id="JAUUTY010000003">
    <property type="protein sequence ID" value="KAK1670841.1"/>
    <property type="molecule type" value="Genomic_DNA"/>
</dbReference>
<protein>
    <submittedName>
        <fullName evidence="3">Uncharacterized protein</fullName>
    </submittedName>
</protein>
<feature type="region of interest" description="Disordered" evidence="1">
    <location>
        <begin position="1"/>
        <end position="24"/>
    </location>
</feature>
<evidence type="ECO:0000256" key="1">
    <source>
        <dbReference type="SAM" id="MobiDB-lite"/>
    </source>
</evidence>
<organism evidence="3 4">
    <name type="scientific">Lolium multiflorum</name>
    <name type="common">Italian ryegrass</name>
    <name type="synonym">Lolium perenne subsp. multiflorum</name>
    <dbReference type="NCBI Taxonomy" id="4521"/>
    <lineage>
        <taxon>Eukaryota</taxon>
        <taxon>Viridiplantae</taxon>
        <taxon>Streptophyta</taxon>
        <taxon>Embryophyta</taxon>
        <taxon>Tracheophyta</taxon>
        <taxon>Spermatophyta</taxon>
        <taxon>Magnoliopsida</taxon>
        <taxon>Liliopsida</taxon>
        <taxon>Poales</taxon>
        <taxon>Poaceae</taxon>
        <taxon>BOP clade</taxon>
        <taxon>Pooideae</taxon>
        <taxon>Poodae</taxon>
        <taxon>Poeae</taxon>
        <taxon>Poeae Chloroplast Group 2 (Poeae type)</taxon>
        <taxon>Loliodinae</taxon>
        <taxon>Loliinae</taxon>
        <taxon>Lolium</taxon>
    </lineage>
</organism>
<accession>A0AAD8T6M4</accession>
<keyword evidence="4" id="KW-1185">Reference proteome</keyword>
<comment type="caution">
    <text evidence="3">The sequence shown here is derived from an EMBL/GenBank/DDBJ whole genome shotgun (WGS) entry which is preliminary data.</text>
</comment>
<dbReference type="EMBL" id="JAUUTY010000003">
    <property type="protein sequence ID" value="KAK1670936.1"/>
    <property type="molecule type" value="Genomic_DNA"/>
</dbReference>
<proteinExistence type="predicted"/>
<evidence type="ECO:0000313" key="3">
    <source>
        <dbReference type="EMBL" id="KAK1670936.1"/>
    </source>
</evidence>